<dbReference type="GO" id="GO:0032259">
    <property type="term" value="P:methylation"/>
    <property type="evidence" value="ECO:0007669"/>
    <property type="project" value="UniProtKB-KW"/>
</dbReference>
<keyword evidence="3" id="KW-1185">Reference proteome</keyword>
<name>A0ABW5IPP8_9BACT</name>
<proteinExistence type="predicted"/>
<organism evidence="2 3">
    <name type="scientific">Pontibacter locisalis</name>
    <dbReference type="NCBI Taxonomy" id="1719035"/>
    <lineage>
        <taxon>Bacteria</taxon>
        <taxon>Pseudomonadati</taxon>
        <taxon>Bacteroidota</taxon>
        <taxon>Cytophagia</taxon>
        <taxon>Cytophagales</taxon>
        <taxon>Hymenobacteraceae</taxon>
        <taxon>Pontibacter</taxon>
    </lineage>
</organism>
<sequence>MKVFLKRVLPRDSVLYSLCRFVYNYKPQIYVTAVASIKAYNTTLLLALENRWLPKPWKFDAVNAYAKYRGKVEFIQIGSNNGITGDPISDYIKNNNWTGVLIEPVPYLFEELKNNYSNFQDRLLFENSAIANKNGKLKFYRLKKSDLPGLPEYYDQLGSFNKEVVLTHRNCIPYFFDLFFEDYVNAITFKDLLEKYNIDRLDFVHIDTEGYDYEILKMLPFSDLNIEFIMFEHKHLNGSDYKQAVKLLKQNRFKIGTNGGADTIAIKKSIYNHIT</sequence>
<dbReference type="InterPro" id="IPR006342">
    <property type="entry name" value="FkbM_mtfrase"/>
</dbReference>
<dbReference type="Pfam" id="PF05050">
    <property type="entry name" value="Methyltransf_21"/>
    <property type="match status" value="1"/>
</dbReference>
<reference evidence="3" key="1">
    <citation type="journal article" date="2019" name="Int. J. Syst. Evol. Microbiol.">
        <title>The Global Catalogue of Microorganisms (GCM) 10K type strain sequencing project: providing services to taxonomists for standard genome sequencing and annotation.</title>
        <authorList>
            <consortium name="The Broad Institute Genomics Platform"/>
            <consortium name="The Broad Institute Genome Sequencing Center for Infectious Disease"/>
            <person name="Wu L."/>
            <person name="Ma J."/>
        </authorList>
    </citation>
    <scope>NUCLEOTIDE SEQUENCE [LARGE SCALE GENOMIC DNA]</scope>
    <source>
        <strain evidence="3">KCTC 42498</strain>
    </source>
</reference>
<protein>
    <submittedName>
        <fullName evidence="2">FkbM family methyltransferase</fullName>
    </submittedName>
</protein>
<dbReference type="Gene3D" id="3.40.50.150">
    <property type="entry name" value="Vaccinia Virus protein VP39"/>
    <property type="match status" value="1"/>
</dbReference>
<evidence type="ECO:0000313" key="2">
    <source>
        <dbReference type="EMBL" id="MFD2515636.1"/>
    </source>
</evidence>
<evidence type="ECO:0000259" key="1">
    <source>
        <dbReference type="Pfam" id="PF05050"/>
    </source>
</evidence>
<dbReference type="SUPFAM" id="SSF53335">
    <property type="entry name" value="S-adenosyl-L-methionine-dependent methyltransferases"/>
    <property type="match status" value="1"/>
</dbReference>
<comment type="caution">
    <text evidence="2">The sequence shown here is derived from an EMBL/GenBank/DDBJ whole genome shotgun (WGS) entry which is preliminary data.</text>
</comment>
<keyword evidence="2" id="KW-0808">Transferase</keyword>
<feature type="domain" description="Methyltransferase FkbM" evidence="1">
    <location>
        <begin position="76"/>
        <end position="254"/>
    </location>
</feature>
<dbReference type="NCBIfam" id="TIGR01444">
    <property type="entry name" value="fkbM_fam"/>
    <property type="match status" value="1"/>
</dbReference>
<dbReference type="PANTHER" id="PTHR34009">
    <property type="entry name" value="PROTEIN STAR"/>
    <property type="match status" value="1"/>
</dbReference>
<keyword evidence="2" id="KW-0489">Methyltransferase</keyword>
<dbReference type="Proteomes" id="UP001597544">
    <property type="component" value="Unassembled WGS sequence"/>
</dbReference>
<dbReference type="PANTHER" id="PTHR34009:SF2">
    <property type="entry name" value="PROTEIN STAR"/>
    <property type="match status" value="1"/>
</dbReference>
<accession>A0ABW5IPP8</accession>
<evidence type="ECO:0000313" key="3">
    <source>
        <dbReference type="Proteomes" id="UP001597544"/>
    </source>
</evidence>
<dbReference type="GO" id="GO:0008168">
    <property type="term" value="F:methyltransferase activity"/>
    <property type="evidence" value="ECO:0007669"/>
    <property type="project" value="UniProtKB-KW"/>
</dbReference>
<dbReference type="EMBL" id="JBHULU010000021">
    <property type="protein sequence ID" value="MFD2515636.1"/>
    <property type="molecule type" value="Genomic_DNA"/>
</dbReference>
<dbReference type="RefSeq" id="WP_377510763.1">
    <property type="nucleotide sequence ID" value="NZ_JBHULU010000021.1"/>
</dbReference>
<dbReference type="InterPro" id="IPR029063">
    <property type="entry name" value="SAM-dependent_MTases_sf"/>
</dbReference>
<gene>
    <name evidence="2" type="ORF">ACFSRY_17310</name>
</gene>
<dbReference type="InterPro" id="IPR053202">
    <property type="entry name" value="EGF_Rcpt_Signaling_Reg"/>
</dbReference>